<evidence type="ECO:0000313" key="5">
    <source>
        <dbReference type="EMBL" id="KAK4281248.1"/>
    </source>
</evidence>
<dbReference type="GO" id="GO:0009793">
    <property type="term" value="P:embryo development ending in seed dormancy"/>
    <property type="evidence" value="ECO:0007669"/>
    <property type="project" value="TreeGrafter"/>
</dbReference>
<evidence type="ECO:0000256" key="3">
    <source>
        <dbReference type="ARBA" id="ARBA00024013"/>
    </source>
</evidence>
<evidence type="ECO:0000259" key="4">
    <source>
        <dbReference type="Pfam" id="PF01103"/>
    </source>
</evidence>
<name>A0AAE1N1D2_9FABA</name>
<dbReference type="InterPro" id="IPR000184">
    <property type="entry name" value="Bac_surfAg_D15"/>
</dbReference>
<dbReference type="Gene3D" id="2.40.160.50">
    <property type="entry name" value="membrane protein fhac: a member of the omp85/tpsb transporter family"/>
    <property type="match status" value="1"/>
</dbReference>
<evidence type="ECO:0000256" key="2">
    <source>
        <dbReference type="ARBA" id="ARBA00023136"/>
    </source>
</evidence>
<keyword evidence="2" id="KW-0472">Membrane</keyword>
<dbReference type="AlphaFoldDB" id="A0AAE1N1D2"/>
<reference evidence="5" key="1">
    <citation type="submission" date="2023-10" db="EMBL/GenBank/DDBJ databases">
        <title>Chromosome-level genome of the transformable northern wattle, Acacia crassicarpa.</title>
        <authorList>
            <person name="Massaro I."/>
            <person name="Sinha N.R."/>
            <person name="Poethig S."/>
            <person name="Leichty A.R."/>
        </authorList>
    </citation>
    <scope>NUCLEOTIDE SEQUENCE</scope>
    <source>
        <strain evidence="5">Acra3RX</strain>
        <tissue evidence="5">Leaf</tissue>
    </source>
</reference>
<accession>A0AAE1N1D2</accession>
<dbReference type="Proteomes" id="UP001293593">
    <property type="component" value="Unassembled WGS sequence"/>
</dbReference>
<dbReference type="Pfam" id="PF01103">
    <property type="entry name" value="Omp85"/>
    <property type="match status" value="1"/>
</dbReference>
<comment type="subcellular location">
    <subcellularLocation>
        <location evidence="3">Plastid</location>
        <location evidence="3">Chloroplast outer membrane</location>
    </subcellularLocation>
</comment>
<protein>
    <recommendedName>
        <fullName evidence="4">Bacterial surface antigen (D15) domain-containing protein</fullName>
    </recommendedName>
</protein>
<keyword evidence="1" id="KW-1002">Plastid outer membrane</keyword>
<proteinExistence type="predicted"/>
<evidence type="ECO:0000313" key="6">
    <source>
        <dbReference type="Proteomes" id="UP001293593"/>
    </source>
</evidence>
<keyword evidence="6" id="KW-1185">Reference proteome</keyword>
<sequence>MGARKSIHAGKAKLEIGVNSLQKQCCSYTLPPLSLIISNTLPMAIGRFCVKHNNLLGRNEMLDVSWHKGLHDSDLLIAFRRPLPLHVGQPCLTLQHETSPEVGIHGIPTHKFSRSASGDVRSSKFSIGFDYMDESSSSSNWSSRTGVNLKHIHFMNDCGRSISRDLDGFPVSFSGDSSDNIIVFKQESKYERITNDRFSYLSLQMEQGIPFHTNLLTFNRLKLVASRGLKLGPTFFSTRVTGGSIVGSIAPHLAFVIGGPDSVRGYGDGAVGSGQSCLISRSELIFPLNKRSEGVFFLDCGSDLRSSHRVPGNPGMRKGKPGSGFGIGCGIRLKYKLAYLTVDCVMNAFRQRMIYFGINMA</sequence>
<organism evidence="5 6">
    <name type="scientific">Acacia crassicarpa</name>
    <name type="common">northern wattle</name>
    <dbReference type="NCBI Taxonomy" id="499986"/>
    <lineage>
        <taxon>Eukaryota</taxon>
        <taxon>Viridiplantae</taxon>
        <taxon>Streptophyta</taxon>
        <taxon>Embryophyta</taxon>
        <taxon>Tracheophyta</taxon>
        <taxon>Spermatophyta</taxon>
        <taxon>Magnoliopsida</taxon>
        <taxon>eudicotyledons</taxon>
        <taxon>Gunneridae</taxon>
        <taxon>Pentapetalae</taxon>
        <taxon>rosids</taxon>
        <taxon>fabids</taxon>
        <taxon>Fabales</taxon>
        <taxon>Fabaceae</taxon>
        <taxon>Caesalpinioideae</taxon>
        <taxon>mimosoid clade</taxon>
        <taxon>Acacieae</taxon>
        <taxon>Acacia</taxon>
    </lineage>
</organism>
<keyword evidence="1" id="KW-0934">Plastid</keyword>
<dbReference type="InterPro" id="IPR039910">
    <property type="entry name" value="D15-like"/>
</dbReference>
<feature type="domain" description="Bacterial surface antigen (D15)" evidence="4">
    <location>
        <begin position="54"/>
        <end position="340"/>
    </location>
</feature>
<gene>
    <name evidence="5" type="ORF">QN277_012769</name>
</gene>
<dbReference type="EMBL" id="JAWXYG010000002">
    <property type="protein sequence ID" value="KAK4281248.1"/>
    <property type="molecule type" value="Genomic_DNA"/>
</dbReference>
<evidence type="ECO:0000256" key="1">
    <source>
        <dbReference type="ARBA" id="ARBA00022805"/>
    </source>
</evidence>
<dbReference type="PANTHER" id="PTHR12815:SF39">
    <property type="entry name" value="OUTER MEMBRANE OMP85 FAMILY PROTEIN"/>
    <property type="match status" value="1"/>
</dbReference>
<dbReference type="GO" id="GO:0009658">
    <property type="term" value="P:chloroplast organization"/>
    <property type="evidence" value="ECO:0007669"/>
    <property type="project" value="TreeGrafter"/>
</dbReference>
<dbReference type="FunFam" id="2.40.160.50:FF:000007">
    <property type="entry name" value="Outer envelope protein 80, chloroplastic"/>
    <property type="match status" value="1"/>
</dbReference>
<dbReference type="PANTHER" id="PTHR12815">
    <property type="entry name" value="SORTING AND ASSEMBLY MACHINERY SAMM50 PROTEIN FAMILY MEMBER"/>
    <property type="match status" value="1"/>
</dbReference>
<dbReference type="GO" id="GO:0009707">
    <property type="term" value="C:chloroplast outer membrane"/>
    <property type="evidence" value="ECO:0007669"/>
    <property type="project" value="UniProtKB-SubCell"/>
</dbReference>
<comment type="caution">
    <text evidence="5">The sequence shown here is derived from an EMBL/GenBank/DDBJ whole genome shotgun (WGS) entry which is preliminary data.</text>
</comment>